<gene>
    <name evidence="2" type="ORF">EW093_15825</name>
</gene>
<evidence type="ECO:0000313" key="2">
    <source>
        <dbReference type="EMBL" id="QEN06090.1"/>
    </source>
</evidence>
<keyword evidence="3" id="KW-1185">Reference proteome</keyword>
<dbReference type="SUPFAM" id="SSF54106">
    <property type="entry name" value="LysM domain"/>
    <property type="match status" value="6"/>
</dbReference>
<accession>A0A5C1QG21</accession>
<reference evidence="2 3" key="1">
    <citation type="submission" date="2019-02" db="EMBL/GenBank/DDBJ databases">
        <authorList>
            <person name="Fomenkov A."/>
            <person name="Dubinina G."/>
            <person name="Grabovich M."/>
            <person name="Vincze T."/>
            <person name="Roberts R.J."/>
        </authorList>
    </citation>
    <scope>NUCLEOTIDE SEQUENCE [LARGE SCALE GENOMIC DNA]</scope>
    <source>
        <strain evidence="2 3">P</strain>
    </source>
</reference>
<protein>
    <submittedName>
        <fullName evidence="2">LysM peptidoglycan-binding domain-containing protein</fullName>
    </submittedName>
</protein>
<feature type="domain" description="LysM" evidence="1">
    <location>
        <begin position="22"/>
        <end position="65"/>
    </location>
</feature>
<feature type="domain" description="LysM" evidence="1">
    <location>
        <begin position="197"/>
        <end position="240"/>
    </location>
</feature>
<dbReference type="SUPFAM" id="SSF53187">
    <property type="entry name" value="Zn-dependent exopeptidases"/>
    <property type="match status" value="1"/>
</dbReference>
<dbReference type="Pfam" id="PF01476">
    <property type="entry name" value="LysM"/>
    <property type="match status" value="6"/>
</dbReference>
<dbReference type="InterPro" id="IPR018392">
    <property type="entry name" value="LysM"/>
</dbReference>
<dbReference type="CDD" id="cd00118">
    <property type="entry name" value="LysM"/>
    <property type="match status" value="6"/>
</dbReference>
<feature type="domain" description="LysM" evidence="1">
    <location>
        <begin position="71"/>
        <end position="115"/>
    </location>
</feature>
<dbReference type="InterPro" id="IPR002508">
    <property type="entry name" value="MurNAc-LAA_cat"/>
</dbReference>
<dbReference type="PROSITE" id="PS51782">
    <property type="entry name" value="LYSM"/>
    <property type="match status" value="6"/>
</dbReference>
<evidence type="ECO:0000313" key="3">
    <source>
        <dbReference type="Proteomes" id="UP000323824"/>
    </source>
</evidence>
<dbReference type="InterPro" id="IPR036779">
    <property type="entry name" value="LysM_dom_sf"/>
</dbReference>
<dbReference type="Proteomes" id="UP000323824">
    <property type="component" value="Chromosome"/>
</dbReference>
<dbReference type="CDD" id="cd02696">
    <property type="entry name" value="MurNAc-LAA"/>
    <property type="match status" value="1"/>
</dbReference>
<feature type="domain" description="LysM" evidence="1">
    <location>
        <begin position="303"/>
        <end position="351"/>
    </location>
</feature>
<dbReference type="PANTHER" id="PTHR33734">
    <property type="entry name" value="LYSM DOMAIN-CONTAINING GPI-ANCHORED PROTEIN 2"/>
    <property type="match status" value="1"/>
</dbReference>
<sequence>MKRLLSLLLLLLVTFFIYSDTIIHIVERGDTLFGLSLKYEVPTNIIKIENGLESDNLYIGQKINITKLKPDRYKVLPGDSLSSIAYNHDITLKHLLLVNRIADDYSLKIGETLIVPTTPEKKREYIVKKGDTLSWISMTYNIDIEKIKRLNKIQDGSLVVGQELKLISSDKPEKIVKQAAVSLNLIDNEEVLKDKGLKYIIKAGDTLSAIALEYQTSVSDISSLNNLNSTNIKIGDTIYLPSYAKKREPIDYNIYHIVEKGDTLSQIALDYNISETLLREINHLDSDKIKIGDSIKLIPQESRTYRVLKGDTLWSIAQKHDISVDQLMQYNHLNSTLVPEGKLLTLYDYSVVTHTQEEDNFSLVSFKYKHNTTLSQPYKSYSIDQLKNPLDKYNKAKENWKNFSKLISNEEQMSNDLEGWTVILDPGHGGKDPGAIATVTLNGKKRYIVEDEYAYDTAVRLYELLKRNGADVYMTILSPDHIARNPSDNATTFINEKNEVYNDYKLNSYNNSTVWPVGGQWGLEQRVKITNNILSVSKNKKTIFISIHADNDVDRDVGKLVLYSERNSIEDQKSKDFANYLLPSLGDNATADGMTLAVLHNNNADVKVLIELRNMAHLKEAMALLDNNKRQEDALMILNGIKNYTKKH</sequence>
<evidence type="ECO:0000259" key="1">
    <source>
        <dbReference type="PROSITE" id="PS51782"/>
    </source>
</evidence>
<dbReference type="SMART" id="SM00257">
    <property type="entry name" value="LysM"/>
    <property type="match status" value="6"/>
</dbReference>
<dbReference type="KEGG" id="sper:EW093_15825"/>
<dbReference type="OrthoDB" id="308800at2"/>
<dbReference type="Gene3D" id="3.40.630.40">
    <property type="entry name" value="Zn-dependent exopeptidases"/>
    <property type="match status" value="1"/>
</dbReference>
<dbReference type="PANTHER" id="PTHR33734:SF22">
    <property type="entry name" value="MEMBRANE-BOUND LYTIC MUREIN TRANSGLYCOSYLASE D"/>
    <property type="match status" value="1"/>
</dbReference>
<dbReference type="AlphaFoldDB" id="A0A5C1QG21"/>
<feature type="domain" description="LysM" evidence="1">
    <location>
        <begin position="123"/>
        <end position="166"/>
    </location>
</feature>
<reference evidence="2 3" key="2">
    <citation type="submission" date="2019-09" db="EMBL/GenBank/DDBJ databases">
        <title>Complete Genome Sequence and Methylome Analysis of free living Spirochaetas.</title>
        <authorList>
            <person name="Leshcheva N."/>
            <person name="Mikheeva N."/>
        </authorList>
    </citation>
    <scope>NUCLEOTIDE SEQUENCE [LARGE SCALE GENOMIC DNA]</scope>
    <source>
        <strain evidence="2 3">P</strain>
    </source>
</reference>
<dbReference type="RefSeq" id="WP_149569324.1">
    <property type="nucleotide sequence ID" value="NZ_CP035807.1"/>
</dbReference>
<feature type="domain" description="LysM" evidence="1">
    <location>
        <begin position="254"/>
        <end position="297"/>
    </location>
</feature>
<dbReference type="Gene3D" id="3.10.350.10">
    <property type="entry name" value="LysM domain"/>
    <property type="match status" value="6"/>
</dbReference>
<dbReference type="Pfam" id="PF01520">
    <property type="entry name" value="Amidase_3"/>
    <property type="match status" value="1"/>
</dbReference>
<dbReference type="GO" id="GO:0009253">
    <property type="term" value="P:peptidoglycan catabolic process"/>
    <property type="evidence" value="ECO:0007669"/>
    <property type="project" value="InterPro"/>
</dbReference>
<dbReference type="GO" id="GO:0008745">
    <property type="term" value="F:N-acetylmuramoyl-L-alanine amidase activity"/>
    <property type="evidence" value="ECO:0007669"/>
    <property type="project" value="InterPro"/>
</dbReference>
<proteinExistence type="predicted"/>
<organism evidence="2 3">
    <name type="scientific">Thiospirochaeta perfilievii</name>
    <dbReference type="NCBI Taxonomy" id="252967"/>
    <lineage>
        <taxon>Bacteria</taxon>
        <taxon>Pseudomonadati</taxon>
        <taxon>Spirochaetota</taxon>
        <taxon>Spirochaetia</taxon>
        <taxon>Spirochaetales</taxon>
        <taxon>Spirochaetaceae</taxon>
        <taxon>Thiospirochaeta</taxon>
    </lineage>
</organism>
<name>A0A5C1QG21_9SPIO</name>
<dbReference type="EMBL" id="CP035807">
    <property type="protein sequence ID" value="QEN06090.1"/>
    <property type="molecule type" value="Genomic_DNA"/>
</dbReference>